<comment type="caution">
    <text evidence="1">The sequence shown here is derived from an EMBL/GenBank/DDBJ whole genome shotgun (WGS) entry which is preliminary data.</text>
</comment>
<protein>
    <submittedName>
        <fullName evidence="1">Uncharacterized protein</fullName>
    </submittedName>
</protein>
<name>A0ABQ8R7U3_FUSEQ</name>
<gene>
    <name evidence="1" type="ORF">NW768_007563</name>
</gene>
<keyword evidence="2" id="KW-1185">Reference proteome</keyword>
<reference evidence="1" key="1">
    <citation type="submission" date="2022-09" db="EMBL/GenBank/DDBJ databases">
        <title>Fusarium specimens isolated from Avocado Roots.</title>
        <authorList>
            <person name="Stajich J."/>
            <person name="Roper C."/>
            <person name="Heimlech-Rivalta G."/>
        </authorList>
    </citation>
    <scope>NUCLEOTIDE SEQUENCE</scope>
    <source>
        <strain evidence="1">CF00095</strain>
    </source>
</reference>
<organism evidence="1 2">
    <name type="scientific">Fusarium equiseti</name>
    <name type="common">Fusarium scirpi</name>
    <dbReference type="NCBI Taxonomy" id="61235"/>
    <lineage>
        <taxon>Eukaryota</taxon>
        <taxon>Fungi</taxon>
        <taxon>Dikarya</taxon>
        <taxon>Ascomycota</taxon>
        <taxon>Pezizomycotina</taxon>
        <taxon>Sordariomycetes</taxon>
        <taxon>Hypocreomycetidae</taxon>
        <taxon>Hypocreales</taxon>
        <taxon>Nectriaceae</taxon>
        <taxon>Fusarium</taxon>
        <taxon>Fusarium incarnatum-equiseti species complex</taxon>
    </lineage>
</organism>
<dbReference type="Proteomes" id="UP001152024">
    <property type="component" value="Unassembled WGS sequence"/>
</dbReference>
<accession>A0ABQ8R7U3</accession>
<dbReference type="EMBL" id="JAOQBH010000011">
    <property type="protein sequence ID" value="KAJ4129034.1"/>
    <property type="molecule type" value="Genomic_DNA"/>
</dbReference>
<evidence type="ECO:0000313" key="1">
    <source>
        <dbReference type="EMBL" id="KAJ4129034.1"/>
    </source>
</evidence>
<evidence type="ECO:0000313" key="2">
    <source>
        <dbReference type="Proteomes" id="UP001152024"/>
    </source>
</evidence>
<sequence length="311" mass="34031">MLVPYNRLVTTESAYTTAFQAEEMKNLQDLGIHGETLPANQWKREHLFACKVHVAPITPALLPAYADADISQRQDFDQQVSKFIAGVPADHVHLFEHELVHIHGPGLGPVFYALGKVKHTLASSPGLACCDGLSGRRTFYLLTGALRLVLAYSHPTLLDKALEVRASLEVHLEAGDIKFASIDDGGLCTKTIHRMDKRCIATIQAKEQVLVHDGQPTVSDKSLSQMTCEAILAHAIGETVDDSVILVHAAGHHVCFLEFQITESYMTQLVTGKTPDEPLIVVIGKMLDLDTAAGRRGFVDNVQHLIAKSIF</sequence>
<proteinExistence type="predicted"/>